<dbReference type="AlphaFoldDB" id="A7TN18"/>
<name>A7TN18_VANPO</name>
<reference evidence="6 7" key="1">
    <citation type="journal article" date="2007" name="Proc. Natl. Acad. Sci. U.S.A.">
        <title>Independent sorting-out of thousands of duplicated gene pairs in two yeast species descended from a whole-genome duplication.</title>
        <authorList>
            <person name="Scannell D.R."/>
            <person name="Frank A.C."/>
            <person name="Conant G.C."/>
            <person name="Byrne K.P."/>
            <person name="Woolfit M."/>
            <person name="Wolfe K.H."/>
        </authorList>
    </citation>
    <scope>NUCLEOTIDE SEQUENCE [LARGE SCALE GENOMIC DNA]</scope>
    <source>
        <strain evidence="7">ATCC 22028 / DSM 70294 / BCRC 21397 / CBS 2163 / NBRC 10782 / NRRL Y-8283 / UCD 57-17</strain>
    </source>
</reference>
<comment type="subcellular location">
    <subcellularLocation>
        <location evidence="1">Membrane</location>
        <topology evidence="1">Multi-pass membrane protein</topology>
    </subcellularLocation>
</comment>
<dbReference type="GO" id="GO:0005384">
    <property type="term" value="F:manganese ion transmembrane transporter activity"/>
    <property type="evidence" value="ECO:0007669"/>
    <property type="project" value="TreeGrafter"/>
</dbReference>
<dbReference type="NCBIfam" id="TIGR01197">
    <property type="entry name" value="nramp"/>
    <property type="match status" value="1"/>
</dbReference>
<dbReference type="FunCoup" id="A7TN18">
    <property type="interactions" value="271"/>
</dbReference>
<evidence type="ECO:0000313" key="7">
    <source>
        <dbReference type="Proteomes" id="UP000000267"/>
    </source>
</evidence>
<feature type="transmembrane region" description="Helical" evidence="5">
    <location>
        <begin position="223"/>
        <end position="246"/>
    </location>
</feature>
<feature type="transmembrane region" description="Helical" evidence="5">
    <location>
        <begin position="115"/>
        <end position="139"/>
    </location>
</feature>
<keyword evidence="3 5" id="KW-1133">Transmembrane helix</keyword>
<dbReference type="PRINTS" id="PR00447">
    <property type="entry name" value="NATRESASSCMP"/>
</dbReference>
<keyword evidence="4 5" id="KW-0472">Membrane</keyword>
<feature type="transmembrane region" description="Helical" evidence="5">
    <location>
        <begin position="160"/>
        <end position="185"/>
    </location>
</feature>
<dbReference type="GO" id="GO:0015295">
    <property type="term" value="F:solute:proton symporter activity"/>
    <property type="evidence" value="ECO:0007669"/>
    <property type="project" value="EnsemblFungi"/>
</dbReference>
<evidence type="ECO:0000256" key="3">
    <source>
        <dbReference type="ARBA" id="ARBA00022989"/>
    </source>
</evidence>
<organism evidence="7">
    <name type="scientific">Vanderwaltozyma polyspora (strain ATCC 22028 / DSM 70294 / BCRC 21397 / CBS 2163 / NBRC 10782 / NRRL Y-8283 / UCD 57-17)</name>
    <name type="common">Kluyveromyces polysporus</name>
    <dbReference type="NCBI Taxonomy" id="436907"/>
    <lineage>
        <taxon>Eukaryota</taxon>
        <taxon>Fungi</taxon>
        <taxon>Dikarya</taxon>
        <taxon>Ascomycota</taxon>
        <taxon>Saccharomycotina</taxon>
        <taxon>Saccharomycetes</taxon>
        <taxon>Saccharomycetales</taxon>
        <taxon>Saccharomycetaceae</taxon>
        <taxon>Vanderwaltozyma</taxon>
    </lineage>
</organism>
<keyword evidence="2 5" id="KW-0812">Transmembrane</keyword>
<protein>
    <recommendedName>
        <fullName evidence="8">Manganese transporter SMF1</fullName>
    </recommendedName>
</protein>
<feature type="transmembrane region" description="Helical" evidence="5">
    <location>
        <begin position="86"/>
        <end position="103"/>
    </location>
</feature>
<evidence type="ECO:0008006" key="8">
    <source>
        <dbReference type="Google" id="ProtNLM"/>
    </source>
</evidence>
<evidence type="ECO:0000256" key="5">
    <source>
        <dbReference type="SAM" id="Phobius"/>
    </source>
</evidence>
<dbReference type="OrthoDB" id="409173at2759"/>
<dbReference type="GO" id="GO:0030026">
    <property type="term" value="P:intracellular manganese ion homeostasis"/>
    <property type="evidence" value="ECO:0007669"/>
    <property type="project" value="EnsemblFungi"/>
</dbReference>
<dbReference type="KEGG" id="vpo:Kpol_1059p14"/>
<gene>
    <name evidence="6" type="ORF">Kpol_1059p14</name>
</gene>
<dbReference type="GO" id="GO:0015086">
    <property type="term" value="F:cadmium ion transmembrane transporter activity"/>
    <property type="evidence" value="ECO:0007669"/>
    <property type="project" value="TreeGrafter"/>
</dbReference>
<evidence type="ECO:0000256" key="4">
    <source>
        <dbReference type="ARBA" id="ARBA00023136"/>
    </source>
</evidence>
<feature type="transmembrane region" description="Helical" evidence="5">
    <location>
        <begin position="191"/>
        <end position="211"/>
    </location>
</feature>
<feature type="transmembrane region" description="Helical" evidence="5">
    <location>
        <begin position="350"/>
        <end position="375"/>
    </location>
</feature>
<dbReference type="PANTHER" id="PTHR11706">
    <property type="entry name" value="SOLUTE CARRIER PROTEIN FAMILY 11 MEMBER"/>
    <property type="match status" value="1"/>
</dbReference>
<dbReference type="GO" id="GO:0006825">
    <property type="term" value="P:copper ion transport"/>
    <property type="evidence" value="ECO:0007669"/>
    <property type="project" value="EnsemblFungi"/>
</dbReference>
<evidence type="ECO:0000313" key="6">
    <source>
        <dbReference type="EMBL" id="EDO16324.1"/>
    </source>
</evidence>
<dbReference type="STRING" id="436907.A7TN18"/>
<sequence length="565" mass="62226">MSYESEIVKNAWKPIEIEIFESDKELNPRVGCSNDILSQIIEVVSSNGIKPSNSNDDEKDDSKGKKIVNSFSWGNIKTILKKYAKFIGPGIMISVAYIDPGNYSTAVDAGASNQFSLLCIVLVSNIIAIFLQCLCIKLGSVTGLDLSRACREFLPRWLNLILYFFAECCIIATDVAEVIGTAIALNILIKVPLPAGVAISVVDVFIIMIFYRPGSSSMNVVRYFEYGVGMLVIAVFICFCIELSYIPDTTSAGQVFRGFVPSAQMFKNNGIYTAISILGATVMPHSMFLGSGLVQPRLLEYDLDNNNYSMTDSALEGKKSKEQIMEERYFDYRPTLDAIKYCMKYSIIELVLTLLSFALFINCAILIVAGATLYGSPEATDADLYTIHDLLSRNLSSGAGTIFMLALLLSGQSAGIICTMAGQIVSEGHIKWKLVPWQRRLVTRCISIIPCLVISICIGREALSLALNSSQVVLSILLPFLTAPLIYFTSKKSIMKTEVLLKDTDEVSEDENSVDGDLQVENGQRTKTVYMANNWFTTIIGILIWIFLSILNIYGIVQLGITGQP</sequence>
<dbReference type="Pfam" id="PF01566">
    <property type="entry name" value="Nramp"/>
    <property type="match status" value="2"/>
</dbReference>
<dbReference type="Proteomes" id="UP000000267">
    <property type="component" value="Unassembled WGS sequence"/>
</dbReference>
<dbReference type="RefSeq" id="XP_001644182.1">
    <property type="nucleotide sequence ID" value="XM_001644132.1"/>
</dbReference>
<dbReference type="PhylomeDB" id="A7TN18"/>
<keyword evidence="7" id="KW-1185">Reference proteome</keyword>
<feature type="transmembrane region" description="Helical" evidence="5">
    <location>
        <begin position="469"/>
        <end position="488"/>
    </location>
</feature>
<dbReference type="eggNOG" id="KOG1291">
    <property type="taxonomic scope" value="Eukaryota"/>
</dbReference>
<dbReference type="NCBIfam" id="NF037982">
    <property type="entry name" value="Nramp_1"/>
    <property type="match status" value="1"/>
</dbReference>
<feature type="transmembrane region" description="Helical" evidence="5">
    <location>
        <begin position="441"/>
        <end position="463"/>
    </location>
</feature>
<dbReference type="HAMAP" id="MF_00221">
    <property type="entry name" value="NRAMP"/>
    <property type="match status" value="1"/>
</dbReference>
<dbReference type="GeneID" id="5544467"/>
<dbReference type="HOGENOM" id="CLU_020088_4_2_1"/>
<dbReference type="OMA" id="STYLVWT"/>
<feature type="transmembrane region" description="Helical" evidence="5">
    <location>
        <begin position="535"/>
        <end position="557"/>
    </location>
</feature>
<feature type="transmembrane region" description="Helical" evidence="5">
    <location>
        <begin position="271"/>
        <end position="294"/>
    </location>
</feature>
<evidence type="ECO:0000256" key="2">
    <source>
        <dbReference type="ARBA" id="ARBA00022692"/>
    </source>
</evidence>
<evidence type="ECO:0000256" key="1">
    <source>
        <dbReference type="ARBA" id="ARBA00004141"/>
    </source>
</evidence>
<dbReference type="GO" id="GO:0006878">
    <property type="term" value="P:intracellular copper ion homeostasis"/>
    <property type="evidence" value="ECO:0007669"/>
    <property type="project" value="EnsemblFungi"/>
</dbReference>
<dbReference type="EMBL" id="DS480427">
    <property type="protein sequence ID" value="EDO16324.1"/>
    <property type="molecule type" value="Genomic_DNA"/>
</dbReference>
<dbReference type="InterPro" id="IPR001046">
    <property type="entry name" value="NRAMP_fam"/>
</dbReference>
<dbReference type="GO" id="GO:0034755">
    <property type="term" value="P:iron ion transmembrane transport"/>
    <property type="evidence" value="ECO:0007669"/>
    <property type="project" value="TreeGrafter"/>
</dbReference>
<dbReference type="PANTHER" id="PTHR11706:SF101">
    <property type="entry name" value="MANGANESE TRANSPORTER SMF1"/>
    <property type="match status" value="1"/>
</dbReference>
<dbReference type="InParanoid" id="A7TN18"/>
<proteinExistence type="inferred from homology"/>
<accession>A7TN18</accession>
<feature type="transmembrane region" description="Helical" evidence="5">
    <location>
        <begin position="395"/>
        <end position="420"/>
    </location>
</feature>
<dbReference type="GO" id="GO:0005886">
    <property type="term" value="C:plasma membrane"/>
    <property type="evidence" value="ECO:0007669"/>
    <property type="project" value="EnsemblFungi"/>
</dbReference>